<evidence type="ECO:0000256" key="2">
    <source>
        <dbReference type="SAM" id="SignalP"/>
    </source>
</evidence>
<dbReference type="AlphaFoldDB" id="A0A1B6FB15"/>
<accession>A0A1B6FB15</accession>
<organism evidence="3">
    <name type="scientific">Cuerna arida</name>
    <dbReference type="NCBI Taxonomy" id="1464854"/>
    <lineage>
        <taxon>Eukaryota</taxon>
        <taxon>Metazoa</taxon>
        <taxon>Ecdysozoa</taxon>
        <taxon>Arthropoda</taxon>
        <taxon>Hexapoda</taxon>
        <taxon>Insecta</taxon>
        <taxon>Pterygota</taxon>
        <taxon>Neoptera</taxon>
        <taxon>Paraneoptera</taxon>
        <taxon>Hemiptera</taxon>
        <taxon>Auchenorrhyncha</taxon>
        <taxon>Membracoidea</taxon>
        <taxon>Cicadellidae</taxon>
        <taxon>Cicadellinae</taxon>
        <taxon>Proconiini</taxon>
        <taxon>Cuerna</taxon>
    </lineage>
</organism>
<proteinExistence type="predicted"/>
<feature type="region of interest" description="Disordered" evidence="1">
    <location>
        <begin position="35"/>
        <end position="56"/>
    </location>
</feature>
<gene>
    <name evidence="3" type="ORF">g.24797</name>
</gene>
<feature type="signal peptide" evidence="2">
    <location>
        <begin position="1"/>
        <end position="22"/>
    </location>
</feature>
<protein>
    <submittedName>
        <fullName evidence="3">Uncharacterized protein</fullName>
    </submittedName>
</protein>
<keyword evidence="2" id="KW-0732">Signal</keyword>
<evidence type="ECO:0000313" key="3">
    <source>
        <dbReference type="EMBL" id="JAS47456.1"/>
    </source>
</evidence>
<evidence type="ECO:0000256" key="1">
    <source>
        <dbReference type="SAM" id="MobiDB-lite"/>
    </source>
</evidence>
<sequence length="112" mass="12236">MRGNVRFMLVILLLTVQQNCAAKLPVYDEVIEDISDAPEKSQPQGAPSGSSSTTAVDGIVLHDDPVSVEDRGCNIIGEPHRSCGPGQIEDVFGKCRTVFQEASFLYSERQIR</sequence>
<reference evidence="3" key="1">
    <citation type="submission" date="2015-11" db="EMBL/GenBank/DDBJ databases">
        <title>De novo transcriptome assembly of four potential Pierce s Disease insect vectors from Arizona vineyards.</title>
        <authorList>
            <person name="Tassone E.E."/>
        </authorList>
    </citation>
    <scope>NUCLEOTIDE SEQUENCE</scope>
</reference>
<feature type="chain" id="PRO_5008582825" evidence="2">
    <location>
        <begin position="23"/>
        <end position="112"/>
    </location>
</feature>
<dbReference type="EMBL" id="GECZ01022313">
    <property type="protein sequence ID" value="JAS47456.1"/>
    <property type="molecule type" value="Transcribed_RNA"/>
</dbReference>
<name>A0A1B6FB15_9HEMI</name>
<feature type="compositionally biased region" description="Low complexity" evidence="1">
    <location>
        <begin position="41"/>
        <end position="55"/>
    </location>
</feature>